<organism evidence="1 2">
    <name type="scientific">Stylosanthes scabra</name>
    <dbReference type="NCBI Taxonomy" id="79078"/>
    <lineage>
        <taxon>Eukaryota</taxon>
        <taxon>Viridiplantae</taxon>
        <taxon>Streptophyta</taxon>
        <taxon>Embryophyta</taxon>
        <taxon>Tracheophyta</taxon>
        <taxon>Spermatophyta</taxon>
        <taxon>Magnoliopsida</taxon>
        <taxon>eudicotyledons</taxon>
        <taxon>Gunneridae</taxon>
        <taxon>Pentapetalae</taxon>
        <taxon>rosids</taxon>
        <taxon>fabids</taxon>
        <taxon>Fabales</taxon>
        <taxon>Fabaceae</taxon>
        <taxon>Papilionoideae</taxon>
        <taxon>50 kb inversion clade</taxon>
        <taxon>dalbergioids sensu lato</taxon>
        <taxon>Dalbergieae</taxon>
        <taxon>Pterocarpus clade</taxon>
        <taxon>Stylosanthes</taxon>
    </lineage>
</organism>
<protein>
    <submittedName>
        <fullName evidence="1">Uncharacterized protein</fullName>
    </submittedName>
</protein>
<dbReference type="EMBL" id="JASCZI010091762">
    <property type="protein sequence ID" value="MED6151170.1"/>
    <property type="molecule type" value="Genomic_DNA"/>
</dbReference>
<evidence type="ECO:0000313" key="2">
    <source>
        <dbReference type="Proteomes" id="UP001341840"/>
    </source>
</evidence>
<proteinExistence type="predicted"/>
<keyword evidence="2" id="KW-1185">Reference proteome</keyword>
<evidence type="ECO:0000313" key="1">
    <source>
        <dbReference type="EMBL" id="MED6151170.1"/>
    </source>
</evidence>
<dbReference type="Proteomes" id="UP001341840">
    <property type="component" value="Unassembled WGS sequence"/>
</dbReference>
<accession>A0ABU6TQS7</accession>
<gene>
    <name evidence="1" type="ORF">PIB30_079776</name>
</gene>
<name>A0ABU6TQS7_9FABA</name>
<feature type="non-terminal residue" evidence="1">
    <location>
        <position position="1"/>
    </location>
</feature>
<reference evidence="1 2" key="1">
    <citation type="journal article" date="2023" name="Plants (Basel)">
        <title>Bridging the Gap: Combining Genomics and Transcriptomics Approaches to Understand Stylosanthes scabra, an Orphan Legume from the Brazilian Caatinga.</title>
        <authorList>
            <person name="Ferreira-Neto J.R.C."/>
            <person name="da Silva M.D."/>
            <person name="Binneck E."/>
            <person name="de Melo N.F."/>
            <person name="da Silva R.H."/>
            <person name="de Melo A.L.T.M."/>
            <person name="Pandolfi V."/>
            <person name="Bustamante F.O."/>
            <person name="Brasileiro-Vidal A.C."/>
            <person name="Benko-Iseppon A.M."/>
        </authorList>
    </citation>
    <scope>NUCLEOTIDE SEQUENCE [LARGE SCALE GENOMIC DNA]</scope>
    <source>
        <tissue evidence="1">Leaves</tissue>
    </source>
</reference>
<comment type="caution">
    <text evidence="1">The sequence shown here is derived from an EMBL/GenBank/DDBJ whole genome shotgun (WGS) entry which is preliminary data.</text>
</comment>
<sequence>ITVAAASSPLSLITLTQKQSNFSASVLPFSTPPLSASEPLVADVVSHFSLRRRAAFLPTSSRPPILPTSGRPLRRLALLPSPVLLLQSLVLFL</sequence>